<dbReference type="OrthoDB" id="230260at2"/>
<accession>A0A2S6MXX2</accession>
<dbReference type="InterPro" id="IPR027417">
    <property type="entry name" value="P-loop_NTPase"/>
</dbReference>
<sequence length="64" mass="6835">MTARLSLRRPGLAVLFCLSGWREGLAECLARRETAAPLVREIAPHLALLPAGAPPPNPHDLIAS</sequence>
<proteinExistence type="predicted"/>
<dbReference type="Proteomes" id="UP000239089">
    <property type="component" value="Unassembled WGS sequence"/>
</dbReference>
<dbReference type="Gene3D" id="3.40.50.300">
    <property type="entry name" value="P-loop containing nucleotide triphosphate hydrolases"/>
    <property type="match status" value="1"/>
</dbReference>
<gene>
    <name evidence="1" type="ORF">CCR94_20465</name>
</gene>
<reference evidence="1 2" key="1">
    <citation type="journal article" date="2018" name="Arch. Microbiol.">
        <title>New insights into the metabolic potential of the phototrophic purple bacterium Rhodopila globiformis DSM 161(T) from its draft genome sequence and evidence for a vanadium-dependent nitrogenase.</title>
        <authorList>
            <person name="Imhoff J.F."/>
            <person name="Rahn T."/>
            <person name="Kunzel S."/>
            <person name="Neulinger S.C."/>
        </authorList>
    </citation>
    <scope>NUCLEOTIDE SEQUENCE [LARGE SCALE GENOMIC DNA]</scope>
    <source>
        <strain evidence="1 2">DSM 16996</strain>
    </source>
</reference>
<evidence type="ECO:0000313" key="2">
    <source>
        <dbReference type="Proteomes" id="UP000239089"/>
    </source>
</evidence>
<comment type="caution">
    <text evidence="1">The sequence shown here is derived from an EMBL/GenBank/DDBJ whole genome shotgun (WGS) entry which is preliminary data.</text>
</comment>
<evidence type="ECO:0000313" key="1">
    <source>
        <dbReference type="EMBL" id="PPQ27210.1"/>
    </source>
</evidence>
<organism evidence="1 2">
    <name type="scientific">Rhodoblastus sphagnicola</name>
    <dbReference type="NCBI Taxonomy" id="333368"/>
    <lineage>
        <taxon>Bacteria</taxon>
        <taxon>Pseudomonadati</taxon>
        <taxon>Pseudomonadota</taxon>
        <taxon>Alphaproteobacteria</taxon>
        <taxon>Hyphomicrobiales</taxon>
        <taxon>Rhodoblastaceae</taxon>
        <taxon>Rhodoblastus</taxon>
    </lineage>
</organism>
<dbReference type="RefSeq" id="WP_104509723.1">
    <property type="nucleotide sequence ID" value="NZ_JACIGC010000001.1"/>
</dbReference>
<dbReference type="AlphaFoldDB" id="A0A2S6MXX2"/>
<protein>
    <submittedName>
        <fullName evidence="1">Uncharacterized protein</fullName>
    </submittedName>
</protein>
<keyword evidence="2" id="KW-1185">Reference proteome</keyword>
<name>A0A2S6MXX2_9HYPH</name>
<dbReference type="EMBL" id="NHSJ01000126">
    <property type="protein sequence ID" value="PPQ27210.1"/>
    <property type="molecule type" value="Genomic_DNA"/>
</dbReference>